<evidence type="ECO:0000313" key="4">
    <source>
        <dbReference type="EMBL" id="RCV29425.1"/>
    </source>
</evidence>
<dbReference type="PANTHER" id="PTHR34145">
    <property type="entry name" value="OS02G0105600 PROTEIN"/>
    <property type="match status" value="1"/>
</dbReference>
<dbReference type="KEGG" id="sita:101776391"/>
<feature type="domain" description="At1g61320/AtMIF1 LRR" evidence="3">
    <location>
        <begin position="95"/>
        <end position="471"/>
    </location>
</feature>
<organism evidence="4">
    <name type="scientific">Setaria italica</name>
    <name type="common">Foxtail millet</name>
    <name type="synonym">Panicum italicum</name>
    <dbReference type="NCBI Taxonomy" id="4555"/>
    <lineage>
        <taxon>Eukaryota</taxon>
        <taxon>Viridiplantae</taxon>
        <taxon>Streptophyta</taxon>
        <taxon>Embryophyta</taxon>
        <taxon>Tracheophyta</taxon>
        <taxon>Spermatophyta</taxon>
        <taxon>Magnoliopsida</taxon>
        <taxon>Liliopsida</taxon>
        <taxon>Poales</taxon>
        <taxon>Poaceae</taxon>
        <taxon>PACMAD clade</taxon>
        <taxon>Panicoideae</taxon>
        <taxon>Panicodae</taxon>
        <taxon>Paniceae</taxon>
        <taxon>Cenchrinae</taxon>
        <taxon>Setaria</taxon>
    </lineage>
</organism>
<dbReference type="SUPFAM" id="SSF52058">
    <property type="entry name" value="L domain-like"/>
    <property type="match status" value="1"/>
</dbReference>
<accession>A0A368RGT7</accession>
<dbReference type="Gene3D" id="3.80.10.10">
    <property type="entry name" value="Ribonuclease Inhibitor"/>
    <property type="match status" value="1"/>
</dbReference>
<feature type="region of interest" description="Disordered" evidence="1">
    <location>
        <begin position="1"/>
        <end position="28"/>
    </location>
</feature>
<name>A0A368RGT7_SETIT</name>
<dbReference type="InterPro" id="IPR036047">
    <property type="entry name" value="F-box-like_dom_sf"/>
</dbReference>
<feature type="domain" description="F-box" evidence="2">
    <location>
        <begin position="32"/>
        <end position="65"/>
    </location>
</feature>
<dbReference type="SUPFAM" id="SSF81383">
    <property type="entry name" value="F-box domain"/>
    <property type="match status" value="1"/>
</dbReference>
<dbReference type="AlphaFoldDB" id="A0A368RGT7"/>
<dbReference type="InterPro" id="IPR055357">
    <property type="entry name" value="LRR_At1g61320_AtMIF1"/>
</dbReference>
<dbReference type="PANTHER" id="PTHR34145:SF49">
    <property type="entry name" value="FBD DOMAIN-CONTAINING PROTEIN"/>
    <property type="match status" value="1"/>
</dbReference>
<dbReference type="InterPro" id="IPR053772">
    <property type="entry name" value="At1g61320/At1g61330-like"/>
</dbReference>
<sequence>MRAGNESIAPVNKRKGSTYQQEEDGDSQAVPELPEDILCHIHSLMPLRDAARSACLSRAFLHSWRCRPNLTLNSDTLCSKAHVHKEDFSNIIDSIMRNHSGIRVKILKLQLFTIACHNLDSWLQVGVTPGIEELTVVASIFNMNYNFPCSLLSNGSGNSIRSLHFGRCAFHPTAELCPLRSLTSLNLYFVHITGDELECLLSNSLVLERLVLSHCNELICLKIPCMLQWFSYLSAITCSRLQVIDNQAPNLSSLYLSGNVIGETSQMKNLTMNCSKGVCYARANLPSIMPNLETLYIRSGGEVVDTPMLPTKFLYLKHLTICLRYGTPPPFDYFSLVSFLDASPSLETLILHVGQGPMEHLHDSVLGHSSPLRQLAEPHSCSLKNVKITRFSSAKSLVELTCHILKNAVPLECLTLDTIYGFRCSDKYYGRCQFRDKSVLREAPRALEAIKTHIEDKVPARVKLTVKEPCSRCHAVPVGGW</sequence>
<evidence type="ECO:0000256" key="1">
    <source>
        <dbReference type="SAM" id="MobiDB-lite"/>
    </source>
</evidence>
<gene>
    <name evidence="4" type="ORF">SETIT_6G012900v2</name>
</gene>
<dbReference type="Pfam" id="PF00646">
    <property type="entry name" value="F-box"/>
    <property type="match status" value="1"/>
</dbReference>
<dbReference type="InterPro" id="IPR032675">
    <property type="entry name" value="LRR_dom_sf"/>
</dbReference>
<evidence type="ECO:0008006" key="5">
    <source>
        <dbReference type="Google" id="ProtNLM"/>
    </source>
</evidence>
<reference evidence="4" key="1">
    <citation type="journal article" date="2012" name="Nat. Biotechnol.">
        <title>Reference genome sequence of the model plant Setaria.</title>
        <authorList>
            <person name="Bennetzen J.L."/>
            <person name="Schmutz J."/>
            <person name="Wang H."/>
            <person name="Percifield R."/>
            <person name="Hawkins J."/>
            <person name="Pontaroli A.C."/>
            <person name="Estep M."/>
            <person name="Feng L."/>
            <person name="Vaughn J.N."/>
            <person name="Grimwood J."/>
            <person name="Jenkins J."/>
            <person name="Barry K."/>
            <person name="Lindquist E."/>
            <person name="Hellsten U."/>
            <person name="Deshpande S."/>
            <person name="Wang X."/>
            <person name="Wu X."/>
            <person name="Mitros T."/>
            <person name="Triplett J."/>
            <person name="Yang X."/>
            <person name="Ye C.Y."/>
            <person name="Mauro-Herrera M."/>
            <person name="Wang L."/>
            <person name="Li P."/>
            <person name="Sharma M."/>
            <person name="Sharma R."/>
            <person name="Ronald P.C."/>
            <person name="Panaud O."/>
            <person name="Kellogg E.A."/>
            <person name="Brutnell T.P."/>
            <person name="Doust A.N."/>
            <person name="Tuskan G.A."/>
            <person name="Rokhsar D."/>
            <person name="Devos K.M."/>
        </authorList>
    </citation>
    <scope>NUCLEOTIDE SEQUENCE [LARGE SCALE GENOMIC DNA]</scope>
    <source>
        <strain evidence="4">Yugu1</strain>
    </source>
</reference>
<evidence type="ECO:0000259" key="2">
    <source>
        <dbReference type="Pfam" id="PF00646"/>
    </source>
</evidence>
<reference evidence="4" key="2">
    <citation type="submission" date="2015-07" db="EMBL/GenBank/DDBJ databases">
        <authorList>
            <person name="Noorani M."/>
        </authorList>
    </citation>
    <scope>NUCLEOTIDE SEQUENCE</scope>
    <source>
        <strain evidence="4">Yugu1</strain>
    </source>
</reference>
<protein>
    <recommendedName>
        <fullName evidence="5">FBD domain-containing protein</fullName>
    </recommendedName>
</protein>
<dbReference type="OrthoDB" id="667078at2759"/>
<proteinExistence type="predicted"/>
<dbReference type="EMBL" id="CM003533">
    <property type="protein sequence ID" value="RCV29425.1"/>
    <property type="molecule type" value="Genomic_DNA"/>
</dbReference>
<evidence type="ECO:0000259" key="3">
    <source>
        <dbReference type="Pfam" id="PF23622"/>
    </source>
</evidence>
<dbReference type="InterPro" id="IPR001810">
    <property type="entry name" value="F-box_dom"/>
</dbReference>
<dbReference type="Pfam" id="PF23622">
    <property type="entry name" value="LRR_At1g61320_AtMIF1"/>
    <property type="match status" value="1"/>
</dbReference>